<dbReference type="OrthoDB" id="6275295at2759"/>
<proteinExistence type="inferred from homology"/>
<comment type="function">
    <text evidence="4">Component of the U1 snRNP particle, which recognizes and binds the 5'-splice site of pre-mRNA. Together with other non-snRNP factors, U1 snRNP forms the spliceosomal commitment complex, that targets pre-mRNA to the splicing pathway.</text>
</comment>
<evidence type="ECO:0000256" key="1">
    <source>
        <dbReference type="ARBA" id="ARBA00005544"/>
    </source>
</evidence>
<evidence type="ECO:0000256" key="4">
    <source>
        <dbReference type="ARBA" id="ARBA00025004"/>
    </source>
</evidence>
<dbReference type="RefSeq" id="XP_043050198.1">
    <property type="nucleotide sequence ID" value="XM_043195001.1"/>
</dbReference>
<name>A0A9P7VAU6_9ASCO</name>
<evidence type="ECO:0000256" key="3">
    <source>
        <dbReference type="ARBA" id="ARBA00022728"/>
    </source>
</evidence>
<dbReference type="GO" id="GO:0005681">
    <property type="term" value="C:spliceosomal complex"/>
    <property type="evidence" value="ECO:0007669"/>
    <property type="project" value="UniProtKB-KW"/>
</dbReference>
<reference evidence="7" key="1">
    <citation type="submission" date="2021-03" db="EMBL/GenBank/DDBJ databases">
        <authorList>
            <person name="Palmer J.M."/>
        </authorList>
    </citation>
    <scope>NUCLEOTIDE SEQUENCE</scope>
    <source>
        <strain evidence="7">ARV_011</strain>
    </source>
</reference>
<keyword evidence="3" id="KW-0507">mRNA processing</keyword>
<evidence type="ECO:0000313" key="8">
    <source>
        <dbReference type="Proteomes" id="UP000790833"/>
    </source>
</evidence>
<protein>
    <recommendedName>
        <fullName evidence="2">U1 small nuclear ribonucleoprotein component SNU71</fullName>
    </recommendedName>
</protein>
<dbReference type="EMBL" id="JAHMUF010000006">
    <property type="protein sequence ID" value="KAG7194651.1"/>
    <property type="molecule type" value="Genomic_DNA"/>
</dbReference>
<dbReference type="Proteomes" id="UP000790833">
    <property type="component" value="Unassembled WGS sequence"/>
</dbReference>
<accession>A0A9P7VAU6</accession>
<dbReference type="AlphaFoldDB" id="A0A9P7VAU6"/>
<evidence type="ECO:0000256" key="5">
    <source>
        <dbReference type="SAM" id="Coils"/>
    </source>
</evidence>
<sequence>MESTLTAAYNGQKKPLILSHLKPLTFNDTNLIFPARAFQIPIPSDTDVSSLVEANDSKILALGTYPEATNNDTLKRTAAQLKKETQLDDKQQIHNFVEISEFYPKNLLQELTTITARNFPNVKRIAVETIWKALLLQGKKEFIWSQIHHELLDENRLLFIRFATIEDVIWFRKVYDISLLRRILSKDDVEICYDNQLDEYMDKVDDEESSSIDSATLTTIEGDIEGFLSNRANFEQELSTTGTEDLDKVMNYYSKYKVDNSELVDVPKTMKEKIIKDIIKFRTKVLTIEKNHRKKEIEQERRKTKERLHNIFNLLQNSSSNKVDKSGLGPVSDTSVSATVLLEDEYEELNDEEYEAMMAEKENAEQQERYNNMLRIQSELMRTEVTRLRNELVALQNYEDDLIDNKFKYVEQVKNFDEFKHLYRVNHSEYLKQRAVAREKEKEFDKQDALEEATEVGGHHDPEPVAVDDKVSVEEVQVQLLQQNDDLDATVVMTDDIIKFDEQSLSKIKTYIGELIEEYLGIKEDLLIDIIYDHILKHSTSSKDKLILELREPLDDDANELVESLWLYIKSI</sequence>
<keyword evidence="5" id="KW-0175">Coiled coil</keyword>
<gene>
    <name evidence="7" type="primary">SNU71</name>
    <name evidence="7" type="ORF">KQ657_004327</name>
</gene>
<keyword evidence="3" id="KW-0508">mRNA splicing</keyword>
<evidence type="ECO:0000256" key="2">
    <source>
        <dbReference type="ARBA" id="ARBA00014280"/>
    </source>
</evidence>
<keyword evidence="3" id="KW-0747">Spliceosome</keyword>
<keyword evidence="8" id="KW-1185">Reference proteome</keyword>
<comment type="caution">
    <text evidence="7">The sequence shown here is derived from an EMBL/GenBank/DDBJ whole genome shotgun (WGS) entry which is preliminary data.</text>
</comment>
<evidence type="ECO:0000313" key="7">
    <source>
        <dbReference type="EMBL" id="KAG7194651.1"/>
    </source>
</evidence>
<organism evidence="7 8">
    <name type="scientific">Scheffersomyces spartinae</name>
    <dbReference type="NCBI Taxonomy" id="45513"/>
    <lineage>
        <taxon>Eukaryota</taxon>
        <taxon>Fungi</taxon>
        <taxon>Dikarya</taxon>
        <taxon>Ascomycota</taxon>
        <taxon>Saccharomycotina</taxon>
        <taxon>Pichiomycetes</taxon>
        <taxon>Debaryomycetaceae</taxon>
        <taxon>Scheffersomyces</taxon>
    </lineage>
</organism>
<evidence type="ECO:0000259" key="6">
    <source>
        <dbReference type="SMART" id="SM00311"/>
    </source>
</evidence>
<dbReference type="InterPro" id="IPR002483">
    <property type="entry name" value="PWI_dom"/>
</dbReference>
<dbReference type="Pfam" id="PF01480">
    <property type="entry name" value="PWI"/>
    <property type="match status" value="1"/>
</dbReference>
<dbReference type="Gene3D" id="1.20.1390.10">
    <property type="entry name" value="PWI domain"/>
    <property type="match status" value="1"/>
</dbReference>
<comment type="similarity">
    <text evidence="1">Belongs to the SNU71 family.</text>
</comment>
<dbReference type="GeneID" id="66117701"/>
<dbReference type="SMART" id="SM00311">
    <property type="entry name" value="PWI"/>
    <property type="match status" value="1"/>
</dbReference>
<feature type="domain" description="PWI" evidence="6">
    <location>
        <begin position="500"/>
        <end position="571"/>
    </location>
</feature>
<feature type="coiled-coil region" evidence="5">
    <location>
        <begin position="342"/>
        <end position="369"/>
    </location>
</feature>